<feature type="region of interest" description="Disordered" evidence="2">
    <location>
        <begin position="551"/>
        <end position="572"/>
    </location>
</feature>
<gene>
    <name evidence="3" type="ORF">CSUI_009796</name>
</gene>
<dbReference type="Pfam" id="PF00995">
    <property type="entry name" value="Sec1"/>
    <property type="match status" value="2"/>
</dbReference>
<reference evidence="3 4" key="1">
    <citation type="journal article" date="2017" name="Int. J. Parasitol.">
        <title>The genome of the protozoan parasite Cystoisospora suis and a reverse vaccinology approach to identify vaccine candidates.</title>
        <authorList>
            <person name="Palmieri N."/>
            <person name="Shrestha A."/>
            <person name="Ruttkowski B."/>
            <person name="Beck T."/>
            <person name="Vogl C."/>
            <person name="Tomley F."/>
            <person name="Blake D.P."/>
            <person name="Joachim A."/>
        </authorList>
    </citation>
    <scope>NUCLEOTIDE SEQUENCE [LARGE SCALE GENOMIC DNA]</scope>
    <source>
        <strain evidence="3 4">Wien I</strain>
    </source>
</reference>
<feature type="compositionally biased region" description="Polar residues" evidence="2">
    <location>
        <begin position="19"/>
        <end position="34"/>
    </location>
</feature>
<comment type="similarity">
    <text evidence="1">Belongs to the STXBP/unc-18/SEC1 family.</text>
</comment>
<keyword evidence="4" id="KW-1185">Reference proteome</keyword>
<dbReference type="Gene3D" id="1.25.40.850">
    <property type="match status" value="1"/>
</dbReference>
<feature type="region of interest" description="Disordered" evidence="2">
    <location>
        <begin position="410"/>
        <end position="474"/>
    </location>
</feature>
<dbReference type="PANTHER" id="PTHR11679">
    <property type="entry name" value="VESICLE PROTEIN SORTING-ASSOCIATED"/>
    <property type="match status" value="1"/>
</dbReference>
<proteinExistence type="inferred from homology"/>
<dbReference type="Gene3D" id="3.90.830.10">
    <property type="entry name" value="Syntaxin Binding Protein 1, Chain A, domain 2"/>
    <property type="match status" value="1"/>
</dbReference>
<evidence type="ECO:0000313" key="4">
    <source>
        <dbReference type="Proteomes" id="UP000221165"/>
    </source>
</evidence>
<dbReference type="GO" id="GO:0016192">
    <property type="term" value="P:vesicle-mediated transport"/>
    <property type="evidence" value="ECO:0007669"/>
    <property type="project" value="InterPro"/>
</dbReference>
<dbReference type="EMBL" id="MIGC01006044">
    <property type="protein sequence ID" value="PHJ16389.1"/>
    <property type="molecule type" value="Genomic_DNA"/>
</dbReference>
<dbReference type="RefSeq" id="XP_067918118.1">
    <property type="nucleotide sequence ID" value="XM_068069905.1"/>
</dbReference>
<dbReference type="GeneID" id="94433116"/>
<organism evidence="3 4">
    <name type="scientific">Cystoisospora suis</name>
    <dbReference type="NCBI Taxonomy" id="483139"/>
    <lineage>
        <taxon>Eukaryota</taxon>
        <taxon>Sar</taxon>
        <taxon>Alveolata</taxon>
        <taxon>Apicomplexa</taxon>
        <taxon>Conoidasida</taxon>
        <taxon>Coccidia</taxon>
        <taxon>Eucoccidiorida</taxon>
        <taxon>Eimeriorina</taxon>
        <taxon>Sarcocystidae</taxon>
        <taxon>Cystoisospora</taxon>
    </lineage>
</organism>
<evidence type="ECO:0000256" key="2">
    <source>
        <dbReference type="SAM" id="MobiDB-lite"/>
    </source>
</evidence>
<name>A0A2C6KGZ2_9APIC</name>
<comment type="caution">
    <text evidence="3">The sequence shown here is derived from an EMBL/GenBank/DDBJ whole genome shotgun (WGS) entry which is preliminary data.</text>
</comment>
<dbReference type="AlphaFoldDB" id="A0A2C6KGZ2"/>
<dbReference type="InterPro" id="IPR043127">
    <property type="entry name" value="Sec-1-like_dom3a"/>
</dbReference>
<evidence type="ECO:0000313" key="3">
    <source>
        <dbReference type="EMBL" id="PHJ16389.1"/>
    </source>
</evidence>
<dbReference type="InterPro" id="IPR027482">
    <property type="entry name" value="Sec1-like_dom2"/>
</dbReference>
<dbReference type="InterPro" id="IPR036045">
    <property type="entry name" value="Sec1-like_sf"/>
</dbReference>
<dbReference type="Proteomes" id="UP000221165">
    <property type="component" value="Unassembled WGS sequence"/>
</dbReference>
<feature type="compositionally biased region" description="Basic and acidic residues" evidence="2">
    <location>
        <begin position="443"/>
        <end position="456"/>
    </location>
</feature>
<dbReference type="InterPro" id="IPR043154">
    <property type="entry name" value="Sec-1-like_dom1"/>
</dbReference>
<dbReference type="VEuPathDB" id="ToxoDB:CSUI_009796"/>
<dbReference type="OrthoDB" id="10262287at2759"/>
<dbReference type="InterPro" id="IPR001619">
    <property type="entry name" value="Sec1-like"/>
</dbReference>
<dbReference type="Gene3D" id="3.40.50.1910">
    <property type="match status" value="2"/>
</dbReference>
<evidence type="ECO:0000256" key="1">
    <source>
        <dbReference type="ARBA" id="ARBA00009884"/>
    </source>
</evidence>
<feature type="compositionally biased region" description="Low complexity" evidence="2">
    <location>
        <begin position="1"/>
        <end position="18"/>
    </location>
</feature>
<feature type="region of interest" description="Disordered" evidence="2">
    <location>
        <begin position="1"/>
        <end position="42"/>
    </location>
</feature>
<protein>
    <submittedName>
        <fullName evidence="3">Sec1 family domain-containing</fullName>
    </submittedName>
</protein>
<sequence length="1015" mass="107987">MTSSSTSVPSSSQSLPFSGTHSPFNYSGGNTESRVSSHTAAPSSASPSAAAAAAASAVTSPITAFSRLCFLDSLSSLVGRKLLLLDETLAGSLSLLVDTATLQQHGVDRCYPLRAFPLPASSLSSGAQSAPFVIFVCRPRLLLLPLIAQHIHFIERTYQPTQPPSLSTPPSSGVSFPAPCSFSPSGRHFFVLFVPSSSDFLSSELRRLLSNPPSLSSTSPSSRPSSSLISNLSSLPAALTSTILFNGGPSGSPAPPFDSTSSPVQLNLDSTTIAGCPLYFFPLAPDVLSLELPNAFRDIHVHGDPSPCLHAAAAIQLLQQELQSNTVVPHLRCLGSAAKTVADHLIQQRKEKQAAEQQQMHWGEATCSSNGLWATGARAVGDRTSSPEGVPDALHQFVPVAPPVRFVLSKEDVEPGGSEPTLRPSPEERDSRGGAGLSQGTQRAREDTGGAGERKMIRGGGGSGAAGSPEGGALAEGRYMQNGILECGRRGARCEAGETTPAVKVDMLVLIDRRSDLITPLCSAFTYEALLDIVFGIESAALEVPQQLLQQQSSSGGGAPSTASQPGKAVPVLLPGGRKQKVPLSSDGLFATLRDLHQSAVGSHLHRIASEIQQTYKEKDELRSIQEISVFMNKFKIKQQEHSSLSLHVRLASFLASVTKDPAFFKRLTLEDELLQSAGSGSGASASGGGTLTASMMSQLENMIDATAISGDLWWVPSPSGDGGGAGTVGRLSGHPGKPVAAPCVEDVYRLLCLASLLNGGLKGKQLEGLKRGLVQQHGLKEVVRMAHLQQVGLLRQADGGGASSSGGAGKGVCGVGSWKTLKKECRLMVDEELSSGDIAYACSGYAPLSVRLIQFLHEFPNGWRSIPHVLSLLWGPALEVRQQQPQPPLAVLQLQQQQKLLQQQQREAESASTERAMDPKQMTTIMVMYLGGVTYAEIAAIRRLNELEIERYQRYVKEQEQLLQQGGGGSLKPPTRRRYVIVTTDVINYKKLLSGCGEEPEDICERFEWRNRDA</sequence>
<dbReference type="SUPFAM" id="SSF56815">
    <property type="entry name" value="Sec1/munc18-like (SM) proteins"/>
    <property type="match status" value="3"/>
</dbReference>
<feature type="compositionally biased region" description="Low complexity" evidence="2">
    <location>
        <begin position="551"/>
        <end position="567"/>
    </location>
</feature>
<accession>A0A2C6KGZ2</accession>
<dbReference type="Gene3D" id="3.40.50.2060">
    <property type="match status" value="1"/>
</dbReference>
<dbReference type="InterPro" id="IPR043155">
    <property type="entry name" value="VPS33_dom3b"/>
</dbReference>